<dbReference type="OrthoDB" id="1932346at2759"/>
<evidence type="ECO:0000313" key="2">
    <source>
        <dbReference type="Proteomes" id="UP000886520"/>
    </source>
</evidence>
<proteinExistence type="predicted"/>
<dbReference type="AlphaFoldDB" id="A0A9D4V149"/>
<protein>
    <submittedName>
        <fullName evidence="1">Uncharacterized protein</fullName>
    </submittedName>
</protein>
<sequence>MEILGRGGFEGGLDLVEVKISKGEISDAELLYKDLLKLLHENPHSMSRILHLCAHFGDYEGMEKVIDVLGGHRQCPNDRQRYESKRFGIGNAEVAKMLALAIQTHGWEVCGSLIEEKLLLWSRISHECESYANLALEFQSIGMHAAAVSIAKKIGTLIQNLQGIITELTDSDVVAILIMLFKLPECHGELAPSLVDKIIKEATDITLGRVVTKLRDAGSRDVSDAWSKKYFCLKENRVLLDLFIKICRGLTTRELKVPEKPLGLYSKYTEHKASKEIKKCIVEVMETFLWLEDMSLLEGMVKSIVSQSQKCKNQWLLKEIIESSGFSQTASCTELGKSALRNLVKERICRLESEHKPVFSWCQPSATLPGHPEVEALLRGPLGLPDARDFAKKYFGGWMSRCGHDAYGFSATAQEGGKGRAAYCTIVKTRRVFEEMERQWDAGRRELARLQPRLQELQGTKTQDESGGQAFNNMDSMAEGECASGVNKRLKTDGESIGSSKKHPIFL</sequence>
<gene>
    <name evidence="1" type="ORF">GOP47_0009147</name>
</gene>
<evidence type="ECO:0000313" key="1">
    <source>
        <dbReference type="EMBL" id="KAI5077082.1"/>
    </source>
</evidence>
<name>A0A9D4V149_ADICA</name>
<keyword evidence="2" id="KW-1185">Reference proteome</keyword>
<accession>A0A9D4V149</accession>
<dbReference type="Proteomes" id="UP000886520">
    <property type="component" value="Chromosome 8"/>
</dbReference>
<dbReference type="EMBL" id="JABFUD020000008">
    <property type="protein sequence ID" value="KAI5077082.1"/>
    <property type="molecule type" value="Genomic_DNA"/>
</dbReference>
<comment type="caution">
    <text evidence="1">The sequence shown here is derived from an EMBL/GenBank/DDBJ whole genome shotgun (WGS) entry which is preliminary data.</text>
</comment>
<reference evidence="1" key="1">
    <citation type="submission" date="2021-01" db="EMBL/GenBank/DDBJ databases">
        <title>Adiantum capillus-veneris genome.</title>
        <authorList>
            <person name="Fang Y."/>
            <person name="Liao Q."/>
        </authorList>
    </citation>
    <scope>NUCLEOTIDE SEQUENCE</scope>
    <source>
        <strain evidence="1">H3</strain>
        <tissue evidence="1">Leaf</tissue>
    </source>
</reference>
<organism evidence="1 2">
    <name type="scientific">Adiantum capillus-veneris</name>
    <name type="common">Maidenhair fern</name>
    <dbReference type="NCBI Taxonomy" id="13818"/>
    <lineage>
        <taxon>Eukaryota</taxon>
        <taxon>Viridiplantae</taxon>
        <taxon>Streptophyta</taxon>
        <taxon>Embryophyta</taxon>
        <taxon>Tracheophyta</taxon>
        <taxon>Polypodiopsida</taxon>
        <taxon>Polypodiidae</taxon>
        <taxon>Polypodiales</taxon>
        <taxon>Pteridineae</taxon>
        <taxon>Pteridaceae</taxon>
        <taxon>Vittarioideae</taxon>
        <taxon>Adiantum</taxon>
    </lineage>
</organism>